<sequence>MSHIFNHPPGSEFTWFGFLPCELRLLVWKAAMKPQLVPVKLKRDGKRDSRHPVEIRGISALLAVNKEARHIALRHYSSRFTLKITFVQYVWIQGTVQEAPPFHLARIIMSPDDTLGFLCWQIAVPGGEQAIIKVESANQSSPWNCHKTEGLPQPAVEKVATLGYDLEFNHHIVKNLNSTASWDLDSILHVKSGRIRRLDFPPISWSDRSGRVHSRQHISMLSDVYTGSLEDWLRDQRFMNTNLLGLFTYEKPEEKIDILTIKLNQEPKEAEEFWSSV</sequence>
<feature type="domain" description="2EXR" evidence="1">
    <location>
        <begin position="13"/>
        <end position="91"/>
    </location>
</feature>
<protein>
    <recommendedName>
        <fullName evidence="1">2EXR domain-containing protein</fullName>
    </recommendedName>
</protein>
<dbReference type="PANTHER" id="PTHR35910">
    <property type="entry name" value="2EXR DOMAIN-CONTAINING PROTEIN"/>
    <property type="match status" value="1"/>
</dbReference>
<comment type="caution">
    <text evidence="2">The sequence shown here is derived from an EMBL/GenBank/DDBJ whole genome shotgun (WGS) entry which is preliminary data.</text>
</comment>
<organism evidence="2 3">
    <name type="scientific">Diaporthe australafricana</name>
    <dbReference type="NCBI Taxonomy" id="127596"/>
    <lineage>
        <taxon>Eukaryota</taxon>
        <taxon>Fungi</taxon>
        <taxon>Dikarya</taxon>
        <taxon>Ascomycota</taxon>
        <taxon>Pezizomycotina</taxon>
        <taxon>Sordariomycetes</taxon>
        <taxon>Sordariomycetidae</taxon>
        <taxon>Diaporthales</taxon>
        <taxon>Diaporthaceae</taxon>
        <taxon>Diaporthe</taxon>
    </lineage>
</organism>
<gene>
    <name evidence="2" type="ORF">Daus18300_011962</name>
</gene>
<dbReference type="Proteomes" id="UP001583177">
    <property type="component" value="Unassembled WGS sequence"/>
</dbReference>
<accession>A0ABR3W4C4</accession>
<name>A0ABR3W4C4_9PEZI</name>
<reference evidence="2 3" key="1">
    <citation type="journal article" date="2024" name="IMA Fungus">
        <title>IMA Genome - F19 : A genome assembly and annotation guide to empower mycologists, including annotated draft genome sequences of Ceratocystis pirilliformis, Diaporthe australafricana, Fusarium ophioides, Paecilomyces lecythidis, and Sporothrix stenoceras.</title>
        <authorList>
            <person name="Aylward J."/>
            <person name="Wilson A.M."/>
            <person name="Visagie C.M."/>
            <person name="Spraker J."/>
            <person name="Barnes I."/>
            <person name="Buitendag C."/>
            <person name="Ceriani C."/>
            <person name="Del Mar Angel L."/>
            <person name="du Plessis D."/>
            <person name="Fuchs T."/>
            <person name="Gasser K."/>
            <person name="Kramer D."/>
            <person name="Li W."/>
            <person name="Munsamy K."/>
            <person name="Piso A."/>
            <person name="Price J.L."/>
            <person name="Sonnekus B."/>
            <person name="Thomas C."/>
            <person name="van der Nest A."/>
            <person name="van Dijk A."/>
            <person name="van Heerden A."/>
            <person name="van Vuuren N."/>
            <person name="Yilmaz N."/>
            <person name="Duong T.A."/>
            <person name="van der Merwe N.A."/>
            <person name="Wingfield M.J."/>
            <person name="Wingfield B.D."/>
        </authorList>
    </citation>
    <scope>NUCLEOTIDE SEQUENCE [LARGE SCALE GENOMIC DNA]</scope>
    <source>
        <strain evidence="2 3">CMW 18300</strain>
    </source>
</reference>
<evidence type="ECO:0000313" key="3">
    <source>
        <dbReference type="Proteomes" id="UP001583177"/>
    </source>
</evidence>
<proteinExistence type="predicted"/>
<evidence type="ECO:0000313" key="2">
    <source>
        <dbReference type="EMBL" id="KAL1852880.1"/>
    </source>
</evidence>
<dbReference type="Pfam" id="PF20150">
    <property type="entry name" value="2EXR"/>
    <property type="match status" value="1"/>
</dbReference>
<evidence type="ECO:0000259" key="1">
    <source>
        <dbReference type="Pfam" id="PF20150"/>
    </source>
</evidence>
<keyword evidence="3" id="KW-1185">Reference proteome</keyword>
<dbReference type="EMBL" id="JAWRVE010000154">
    <property type="protein sequence ID" value="KAL1852880.1"/>
    <property type="molecule type" value="Genomic_DNA"/>
</dbReference>
<dbReference type="InterPro" id="IPR045518">
    <property type="entry name" value="2EXR"/>
</dbReference>
<dbReference type="PANTHER" id="PTHR35910:SF1">
    <property type="entry name" value="2EXR DOMAIN-CONTAINING PROTEIN"/>
    <property type="match status" value="1"/>
</dbReference>